<name>A0A918CD68_9ACTN</name>
<reference evidence="1" key="1">
    <citation type="journal article" date="2014" name="Int. J. Syst. Evol. Microbiol.">
        <title>Complete genome sequence of Corynebacterium casei LMG S-19264T (=DSM 44701T), isolated from a smear-ripened cheese.</title>
        <authorList>
            <consortium name="US DOE Joint Genome Institute (JGI-PGF)"/>
            <person name="Walter F."/>
            <person name="Albersmeier A."/>
            <person name="Kalinowski J."/>
            <person name="Ruckert C."/>
        </authorList>
    </citation>
    <scope>NUCLEOTIDE SEQUENCE</scope>
    <source>
        <strain evidence="1">JCM 4346</strain>
    </source>
</reference>
<gene>
    <name evidence="1" type="ORF">GCM10010251_36940</name>
</gene>
<proteinExistence type="predicted"/>
<organism evidence="1 2">
    <name type="scientific">Streptomyces aurantiogriseus</name>
    <dbReference type="NCBI Taxonomy" id="66870"/>
    <lineage>
        <taxon>Bacteria</taxon>
        <taxon>Bacillati</taxon>
        <taxon>Actinomycetota</taxon>
        <taxon>Actinomycetes</taxon>
        <taxon>Kitasatosporales</taxon>
        <taxon>Streptomycetaceae</taxon>
        <taxon>Streptomyces</taxon>
    </lineage>
</organism>
<dbReference type="AlphaFoldDB" id="A0A918CD68"/>
<evidence type="ECO:0000313" key="2">
    <source>
        <dbReference type="Proteomes" id="UP000658320"/>
    </source>
</evidence>
<dbReference type="InterPro" id="IPR011989">
    <property type="entry name" value="ARM-like"/>
</dbReference>
<dbReference type="InterPro" id="IPR016024">
    <property type="entry name" value="ARM-type_fold"/>
</dbReference>
<protein>
    <recommendedName>
        <fullName evidence="3">HEAT repeat domain-containing protein</fullName>
    </recommendedName>
</protein>
<dbReference type="Proteomes" id="UP000658320">
    <property type="component" value="Unassembled WGS sequence"/>
</dbReference>
<dbReference type="EMBL" id="BMSX01000008">
    <property type="protein sequence ID" value="GGR17583.1"/>
    <property type="molecule type" value="Genomic_DNA"/>
</dbReference>
<evidence type="ECO:0008006" key="3">
    <source>
        <dbReference type="Google" id="ProtNLM"/>
    </source>
</evidence>
<accession>A0A918CD68</accession>
<comment type="caution">
    <text evidence="1">The sequence shown here is derived from an EMBL/GenBank/DDBJ whole genome shotgun (WGS) entry which is preliminary data.</text>
</comment>
<dbReference type="RefSeq" id="WP_229911040.1">
    <property type="nucleotide sequence ID" value="NZ_BMSX01000008.1"/>
</dbReference>
<dbReference type="SUPFAM" id="SSF48371">
    <property type="entry name" value="ARM repeat"/>
    <property type="match status" value="1"/>
</dbReference>
<keyword evidence="2" id="KW-1185">Reference proteome</keyword>
<reference evidence="1" key="2">
    <citation type="submission" date="2020-09" db="EMBL/GenBank/DDBJ databases">
        <authorList>
            <person name="Sun Q."/>
            <person name="Ohkuma M."/>
        </authorList>
    </citation>
    <scope>NUCLEOTIDE SEQUENCE</scope>
    <source>
        <strain evidence="1">JCM 4346</strain>
    </source>
</reference>
<dbReference type="Gene3D" id="1.25.10.10">
    <property type="entry name" value="Leucine-rich Repeat Variant"/>
    <property type="match status" value="1"/>
</dbReference>
<evidence type="ECO:0000313" key="1">
    <source>
        <dbReference type="EMBL" id="GGR17583.1"/>
    </source>
</evidence>
<sequence>MLTLDEAVTQLDASSAAKRRTAAKRLRALADEAAGSPLLRALQREMQDLGAWETQYQLIMAIGACGYQPAVPYLSELTQHRTEVPMVHTAVGDAIVRLRAPVEGIAVPLRWCLDSGNPSLADGALRAVAMQRAVPDPATIDHILDFLIPLDAHDGLRFWPAAAAAGWPGNRVRAFLENCAAGPRPDIAEAAASSLKGKYRTYRPL</sequence>